<evidence type="ECO:0000313" key="1">
    <source>
        <dbReference type="EMBL" id="CUA81400.1"/>
    </source>
</evidence>
<dbReference type="RefSeq" id="WP_156340742.1">
    <property type="nucleotide sequence ID" value="NZ_CYHA01000001.1"/>
</dbReference>
<reference evidence="2" key="1">
    <citation type="submission" date="2015-08" db="EMBL/GenBank/DDBJ databases">
        <authorList>
            <person name="Varghese N."/>
        </authorList>
    </citation>
    <scope>NUCLEOTIDE SEQUENCE [LARGE SCALE GENOMIC DNA]</scope>
    <source>
        <strain evidence="2">DSM 17901</strain>
    </source>
</reference>
<dbReference type="AlphaFoldDB" id="A0A0K6GRP6"/>
<dbReference type="STRING" id="375574.GCA_001418035_00042"/>
<dbReference type="EMBL" id="CYHA01000001">
    <property type="protein sequence ID" value="CUA81400.1"/>
    <property type="molecule type" value="Genomic_DNA"/>
</dbReference>
<accession>A0A0K6GRP6</accession>
<dbReference type="Proteomes" id="UP000243535">
    <property type="component" value="Unassembled WGS sequence"/>
</dbReference>
<protein>
    <submittedName>
        <fullName evidence="1">Uncharacterized protein</fullName>
    </submittedName>
</protein>
<gene>
    <name evidence="1" type="ORF">Ga0061063_0242</name>
</gene>
<proteinExistence type="predicted"/>
<evidence type="ECO:0000313" key="2">
    <source>
        <dbReference type="Proteomes" id="UP000243535"/>
    </source>
</evidence>
<name>A0A0K6GRP6_9NEIS</name>
<organism evidence="1 2">
    <name type="scientific">Gulbenkiania indica</name>
    <dbReference type="NCBI Taxonomy" id="375574"/>
    <lineage>
        <taxon>Bacteria</taxon>
        <taxon>Pseudomonadati</taxon>
        <taxon>Pseudomonadota</taxon>
        <taxon>Betaproteobacteria</taxon>
        <taxon>Neisseriales</taxon>
        <taxon>Chromobacteriaceae</taxon>
        <taxon>Gulbenkiania</taxon>
    </lineage>
</organism>
<keyword evidence="2" id="KW-1185">Reference proteome</keyword>
<sequence length="55" mass="6031">MTLPSGPMWPDRAARMVARPSLHSLDTRLSFLALAHCRPALYDPARRLASSGSQP</sequence>